<evidence type="ECO:0000313" key="10">
    <source>
        <dbReference type="EMBL" id="RHY35758.1"/>
    </source>
</evidence>
<keyword evidence="4 8" id="KW-0812">Transmembrane</keyword>
<dbReference type="AlphaFoldDB" id="A0A397BWY4"/>
<feature type="transmembrane region" description="Helical" evidence="8">
    <location>
        <begin position="190"/>
        <end position="208"/>
    </location>
</feature>
<feature type="transmembrane region" description="Helical" evidence="8">
    <location>
        <begin position="62"/>
        <end position="80"/>
    </location>
</feature>
<evidence type="ECO:0000313" key="13">
    <source>
        <dbReference type="Proteomes" id="UP000266196"/>
    </source>
</evidence>
<comment type="similarity">
    <text evidence="2">Belongs to the SLC29A/ENT transporter (TC 2.A.57) family.</text>
</comment>
<evidence type="ECO:0000313" key="14">
    <source>
        <dbReference type="Proteomes" id="UP000266239"/>
    </source>
</evidence>
<dbReference type="Proteomes" id="UP000266239">
    <property type="component" value="Unassembled WGS sequence"/>
</dbReference>
<dbReference type="Proteomes" id="UP000265427">
    <property type="component" value="Unassembled WGS sequence"/>
</dbReference>
<feature type="transmembrane region" description="Helical" evidence="8">
    <location>
        <begin position="25"/>
        <end position="42"/>
    </location>
</feature>
<feature type="transmembrane region" description="Helical" evidence="8">
    <location>
        <begin position="367"/>
        <end position="390"/>
    </location>
</feature>
<feature type="transmembrane region" description="Helical" evidence="8">
    <location>
        <begin position="402"/>
        <end position="424"/>
    </location>
</feature>
<sequence length="432" mass="47108">MEPLEIQAASPRTKTVASSPAERRLLNVLFALIGVGYLFPFSALTQPVDYWTFLFPDFNIEFSITCVFLYTNLIALALIVSFGSTPWFTGRIVGGFAGQLAVLVFVPAVYEYVSGESAHVWSILGATAFAAIVTAFLDSCVISLASKYPLHAQESLQFGIGLSTLIGSIYRDVTKVVFPPDAVIASSSLYFYTGAVTVGLCIGAYYMLRRLPISKFVLSTTTSTPPTHESLPLIQPPKKQQEHKGDYDSSSQNLTTTKAPIDRWAVLGKCVHNQMQVALLFMTTLTLWPPLVTEMQSHNFPSLQASGWWPLILLTVFSISDCIGRLLVSYRCGLTKANVWKPVLLRMLLVPCIVLSVQGIAFNHDALSVLFVLVLGATNGYHGSLAILFVSECVGDDEKAIAGSFTGFFLNFGLVLGSSFGLFLSRCIHTPQ</sequence>
<evidence type="ECO:0000256" key="6">
    <source>
        <dbReference type="ARBA" id="ARBA00023136"/>
    </source>
</evidence>
<feature type="transmembrane region" description="Helical" evidence="8">
    <location>
        <begin position="154"/>
        <end position="170"/>
    </location>
</feature>
<evidence type="ECO:0000313" key="11">
    <source>
        <dbReference type="EMBL" id="RHZ32073.1"/>
    </source>
</evidence>
<accession>A0A397BWY4</accession>
<dbReference type="Proteomes" id="UP000266196">
    <property type="component" value="Unassembled WGS sequence"/>
</dbReference>
<feature type="transmembrane region" description="Helical" evidence="8">
    <location>
        <begin position="343"/>
        <end position="361"/>
    </location>
</feature>
<evidence type="ECO:0000256" key="7">
    <source>
        <dbReference type="SAM" id="MobiDB-lite"/>
    </source>
</evidence>
<dbReference type="PANTHER" id="PTHR10332:SF10">
    <property type="entry name" value="EQUILIBRATIVE NUCLEOSIDE TRANSPORTER 4"/>
    <property type="match status" value="1"/>
</dbReference>
<dbReference type="EMBL" id="QUTA01001179">
    <property type="protein sequence ID" value="RHY35758.1"/>
    <property type="molecule type" value="Genomic_DNA"/>
</dbReference>
<dbReference type="GO" id="GO:0005886">
    <property type="term" value="C:plasma membrane"/>
    <property type="evidence" value="ECO:0007669"/>
    <property type="project" value="TreeGrafter"/>
</dbReference>
<feature type="transmembrane region" description="Helical" evidence="8">
    <location>
        <begin position="92"/>
        <end position="113"/>
    </location>
</feature>
<protein>
    <recommendedName>
        <fullName evidence="15">Major facilitator superfamily (MFS) profile domain-containing protein</fullName>
    </recommendedName>
</protein>
<dbReference type="VEuPathDB" id="FungiDB:H257_02711"/>
<dbReference type="PANTHER" id="PTHR10332">
    <property type="entry name" value="EQUILIBRATIVE NUCLEOSIDE TRANSPORTER"/>
    <property type="match status" value="1"/>
</dbReference>
<dbReference type="GO" id="GO:0005337">
    <property type="term" value="F:nucleoside transmembrane transporter activity"/>
    <property type="evidence" value="ECO:0007669"/>
    <property type="project" value="InterPro"/>
</dbReference>
<dbReference type="InterPro" id="IPR002259">
    <property type="entry name" value="Eqnu_transpt"/>
</dbReference>
<name>A0A397BWY4_APHAT</name>
<feature type="compositionally biased region" description="Low complexity" evidence="7">
    <location>
        <begin position="222"/>
        <end position="233"/>
    </location>
</feature>
<dbReference type="InterPro" id="IPR036259">
    <property type="entry name" value="MFS_trans_sf"/>
</dbReference>
<organism evidence="10 14">
    <name type="scientific">Aphanomyces astaci</name>
    <name type="common">Crayfish plague agent</name>
    <dbReference type="NCBI Taxonomy" id="112090"/>
    <lineage>
        <taxon>Eukaryota</taxon>
        <taxon>Sar</taxon>
        <taxon>Stramenopiles</taxon>
        <taxon>Oomycota</taxon>
        <taxon>Saprolegniomycetes</taxon>
        <taxon>Saprolegniales</taxon>
        <taxon>Verrucalvaceae</taxon>
        <taxon>Aphanomyces</taxon>
    </lineage>
</organism>
<reference evidence="12 13" key="1">
    <citation type="submission" date="2018-08" db="EMBL/GenBank/DDBJ databases">
        <title>Aphanomyces genome sequencing and annotation.</title>
        <authorList>
            <person name="Minardi D."/>
            <person name="Oidtmann B."/>
            <person name="Van Der Giezen M."/>
            <person name="Studholme D.J."/>
        </authorList>
    </citation>
    <scope>NUCLEOTIDE SEQUENCE [LARGE SCALE GENOMIC DNA]</scope>
    <source>
        <strain evidence="11 13">197901</strain>
        <strain evidence="9 12">Kv</strain>
        <strain evidence="10 14">Yx</strain>
    </source>
</reference>
<dbReference type="EMBL" id="QUSZ01002907">
    <property type="protein sequence ID" value="RHY20447.1"/>
    <property type="molecule type" value="Genomic_DNA"/>
</dbReference>
<dbReference type="Pfam" id="PF01733">
    <property type="entry name" value="Nucleoside_tran"/>
    <property type="match status" value="1"/>
</dbReference>
<keyword evidence="6 8" id="KW-0472">Membrane</keyword>
<evidence type="ECO:0000256" key="4">
    <source>
        <dbReference type="ARBA" id="ARBA00022692"/>
    </source>
</evidence>
<feature type="transmembrane region" description="Helical" evidence="8">
    <location>
        <begin position="119"/>
        <end position="142"/>
    </location>
</feature>
<dbReference type="SUPFAM" id="SSF103473">
    <property type="entry name" value="MFS general substrate transporter"/>
    <property type="match status" value="1"/>
</dbReference>
<gene>
    <name evidence="10" type="ORF">DYB25_014220</name>
    <name evidence="11" type="ORF">DYB31_012477</name>
    <name evidence="9" type="ORF">DYB36_007176</name>
</gene>
<evidence type="ECO:0000256" key="1">
    <source>
        <dbReference type="ARBA" id="ARBA00004141"/>
    </source>
</evidence>
<feature type="transmembrane region" description="Helical" evidence="8">
    <location>
        <begin position="270"/>
        <end position="288"/>
    </location>
</feature>
<evidence type="ECO:0000256" key="5">
    <source>
        <dbReference type="ARBA" id="ARBA00022989"/>
    </source>
</evidence>
<evidence type="ECO:0008006" key="15">
    <source>
        <dbReference type="Google" id="ProtNLM"/>
    </source>
</evidence>
<feature type="region of interest" description="Disordered" evidence="7">
    <location>
        <begin position="222"/>
        <end position="254"/>
    </location>
</feature>
<comment type="caution">
    <text evidence="10">The sequence shown here is derived from an EMBL/GenBank/DDBJ whole genome shotgun (WGS) entry which is preliminary data.</text>
</comment>
<dbReference type="EMBL" id="QUTE01006646">
    <property type="protein sequence ID" value="RHZ32073.1"/>
    <property type="molecule type" value="Genomic_DNA"/>
</dbReference>
<evidence type="ECO:0000313" key="9">
    <source>
        <dbReference type="EMBL" id="RHY20447.1"/>
    </source>
</evidence>
<evidence type="ECO:0000256" key="8">
    <source>
        <dbReference type="SAM" id="Phobius"/>
    </source>
</evidence>
<feature type="transmembrane region" description="Helical" evidence="8">
    <location>
        <begin position="308"/>
        <end position="328"/>
    </location>
</feature>
<evidence type="ECO:0000256" key="2">
    <source>
        <dbReference type="ARBA" id="ARBA00007965"/>
    </source>
</evidence>
<comment type="subcellular location">
    <subcellularLocation>
        <location evidence="1">Membrane</location>
        <topology evidence="1">Multi-pass membrane protein</topology>
    </subcellularLocation>
</comment>
<keyword evidence="5 8" id="KW-1133">Transmembrane helix</keyword>
<dbReference type="PRINTS" id="PR01130">
    <property type="entry name" value="DERENTRNSPRT"/>
</dbReference>
<keyword evidence="3" id="KW-0813">Transport</keyword>
<proteinExistence type="inferred from homology"/>
<evidence type="ECO:0000313" key="12">
    <source>
        <dbReference type="Proteomes" id="UP000265427"/>
    </source>
</evidence>
<evidence type="ECO:0000256" key="3">
    <source>
        <dbReference type="ARBA" id="ARBA00022448"/>
    </source>
</evidence>